<gene>
    <name evidence="2" type="ORF">ATO9_08070</name>
</gene>
<dbReference type="STRING" id="1461694.ATO9_08070"/>
<evidence type="ECO:0000313" key="3">
    <source>
        <dbReference type="Proteomes" id="UP000030004"/>
    </source>
</evidence>
<comment type="caution">
    <text evidence="2">The sequence shown here is derived from an EMBL/GenBank/DDBJ whole genome shotgun (WGS) entry which is preliminary data.</text>
</comment>
<keyword evidence="3" id="KW-1185">Reference proteome</keyword>
<sequence>MSGAPLTSIRNIGPAMAQEMQRAGFRDADHLRDLGADAAYARMIDTGTRPHFIGYYALVMGLHGRPWNDCQGDEKTRLRASFDALCAARKTPDNSAIEAELDKLGLGLRR</sequence>
<feature type="domain" description="TfoX C-terminal" evidence="1">
    <location>
        <begin position="6"/>
        <end position="80"/>
    </location>
</feature>
<dbReference type="RefSeq" id="WP_043747451.1">
    <property type="nucleotide sequence ID" value="NZ_AQQX01000003.1"/>
</dbReference>
<evidence type="ECO:0000313" key="2">
    <source>
        <dbReference type="EMBL" id="KGM48673.1"/>
    </source>
</evidence>
<dbReference type="OrthoDB" id="7861542at2"/>
<reference evidence="2 3" key="1">
    <citation type="journal article" date="2015" name="Antonie Van Leeuwenhoek">
        <title>Pseudooceanicola atlanticus gen. nov. sp. nov., isolated from surface seawater of the Atlantic Ocean and reclassification of Oceanicola batsensis, Oceanicola marinus, Oceanicola nitratireducens, Oceanicola nanhaiensis, Oceanicola antarcticus and Oceanicola flagellatus, as Pseudooceanicola batsensis comb. nov., Pseudooceanicola marinus comb. nov., Pseudooceanicola nitratireducens comb. nov., Pseudooceanicola nanhaiensis comb. nov., Pseudooceanicola antarcticus comb. nov., and Pseudooceanicola flagellatus comb. nov.</title>
        <authorList>
            <person name="Lai Q."/>
            <person name="Li G."/>
            <person name="Liu X."/>
            <person name="Du Y."/>
            <person name="Sun F."/>
            <person name="Shao Z."/>
        </authorList>
    </citation>
    <scope>NUCLEOTIDE SEQUENCE [LARGE SCALE GENOMIC DNA]</scope>
    <source>
        <strain evidence="2 3">22II-s11g</strain>
    </source>
</reference>
<dbReference type="EMBL" id="AQQX01000003">
    <property type="protein sequence ID" value="KGM48673.1"/>
    <property type="molecule type" value="Genomic_DNA"/>
</dbReference>
<dbReference type="AlphaFoldDB" id="A0A0A0EEZ7"/>
<dbReference type="Gene3D" id="1.10.150.20">
    <property type="entry name" value="5' to 3' exonuclease, C-terminal subdomain"/>
    <property type="match status" value="1"/>
</dbReference>
<dbReference type="Pfam" id="PF04994">
    <property type="entry name" value="TfoX_C"/>
    <property type="match status" value="1"/>
</dbReference>
<organism evidence="2 3">
    <name type="scientific">Pseudooceanicola atlanticus</name>
    <dbReference type="NCBI Taxonomy" id="1461694"/>
    <lineage>
        <taxon>Bacteria</taxon>
        <taxon>Pseudomonadati</taxon>
        <taxon>Pseudomonadota</taxon>
        <taxon>Alphaproteobacteria</taxon>
        <taxon>Rhodobacterales</taxon>
        <taxon>Paracoccaceae</taxon>
        <taxon>Pseudooceanicola</taxon>
    </lineage>
</organism>
<dbReference type="Proteomes" id="UP000030004">
    <property type="component" value="Unassembled WGS sequence"/>
</dbReference>
<accession>A0A0A0EEZ7</accession>
<evidence type="ECO:0000259" key="1">
    <source>
        <dbReference type="Pfam" id="PF04994"/>
    </source>
</evidence>
<name>A0A0A0EEZ7_9RHOB</name>
<protein>
    <submittedName>
        <fullName evidence="2">Competence protein TfoX</fullName>
    </submittedName>
</protein>
<dbReference type="eggNOG" id="ENOG5032S52">
    <property type="taxonomic scope" value="Bacteria"/>
</dbReference>
<dbReference type="InterPro" id="IPR007077">
    <property type="entry name" value="TfoX_C"/>
</dbReference>
<proteinExistence type="predicted"/>